<sequence>MLWKWIEARATARAAVAGLSIGLVVLAGVALWTSMSMQSTNAHLRELTETSDRWGQVVQRVDVADHAMGDYLLAGTDIMREPLATAAGADDENLRWLADNGTPSDVRASAKIGRLYGDYTTLLKEMLALGDRGDTEGLRLNAAQAELTAGSLRKQLASVVQLKRLETTEYLKLADRRNHQLRLAALVASVVDLALVGLCGMVLLGHRRKVLRQAASSEHDATHDSLTGLANRTLLAQRTEQAIQRADDDHPLALLLIDLDRFKPVNDTLGHSFGDRLLQHVAARLTTTVRDLDTVARLGGDEFAVLLPGVHAVANAVRVAERMHEALASPVDLDGLSLEVSGSIGIAVYPADSVNANELLKHADIAMYAAKRGRLGTAVYEPVLDEYSTAQLTVISDLRHALDHGELVLHYQPKATVRSGAVCGVEVLTRWQHPQRGLLGPDQFIPAAEDSGLIEPLTQYVLDRALAQCHAWHTSGWDVPVSVNVGAQCLHNRTFPDQVEAVLARYGRPVETLTLEITESAIIADPQCATEVLGRLRDLGVRLSIDDFGTGYSSIAYLRTMPVHEMKIDRSFTTNMLTDASSNAITRSLLGLAHNLELEVVAEGVEDHETWRVLAALGCDIVQGYCLSKPLPAEEFVAWLDRHESTQDAEGDAAPVTQASR</sequence>
<dbReference type="SUPFAM" id="SSF141868">
    <property type="entry name" value="EAL domain-like"/>
    <property type="match status" value="1"/>
</dbReference>
<dbReference type="SMART" id="SM00267">
    <property type="entry name" value="GGDEF"/>
    <property type="match status" value="1"/>
</dbReference>
<dbReference type="RefSeq" id="WP_146349362.1">
    <property type="nucleotide sequence ID" value="NZ_VOBR01000002.1"/>
</dbReference>
<feature type="domain" description="EAL" evidence="2">
    <location>
        <begin position="391"/>
        <end position="644"/>
    </location>
</feature>
<reference evidence="4 5" key="1">
    <citation type="submission" date="2019-07" db="EMBL/GenBank/DDBJ databases">
        <title>Lentzea xizangensis sp. nov., isolated from Qinghai-Tibetan Plateau Soils.</title>
        <authorList>
            <person name="Huang J."/>
        </authorList>
    </citation>
    <scope>NUCLEOTIDE SEQUENCE [LARGE SCALE GENOMIC DNA]</scope>
    <source>
        <strain evidence="4 5">FXJ1.1311</strain>
    </source>
</reference>
<dbReference type="FunFam" id="3.20.20.450:FF:000001">
    <property type="entry name" value="Cyclic di-GMP phosphodiesterase yahA"/>
    <property type="match status" value="1"/>
</dbReference>
<dbReference type="InterPro" id="IPR035919">
    <property type="entry name" value="EAL_sf"/>
</dbReference>
<dbReference type="InterPro" id="IPR000160">
    <property type="entry name" value="GGDEF_dom"/>
</dbReference>
<dbReference type="CDD" id="cd01948">
    <property type="entry name" value="EAL"/>
    <property type="match status" value="1"/>
</dbReference>
<dbReference type="AlphaFoldDB" id="A0A563F1A5"/>
<dbReference type="NCBIfam" id="TIGR00254">
    <property type="entry name" value="GGDEF"/>
    <property type="match status" value="1"/>
</dbReference>
<evidence type="ECO:0000256" key="1">
    <source>
        <dbReference type="SAM" id="Phobius"/>
    </source>
</evidence>
<evidence type="ECO:0000259" key="2">
    <source>
        <dbReference type="PROSITE" id="PS50883"/>
    </source>
</evidence>
<evidence type="ECO:0000259" key="3">
    <source>
        <dbReference type="PROSITE" id="PS50887"/>
    </source>
</evidence>
<keyword evidence="5" id="KW-1185">Reference proteome</keyword>
<feature type="transmembrane region" description="Helical" evidence="1">
    <location>
        <begin position="12"/>
        <end position="32"/>
    </location>
</feature>
<gene>
    <name evidence="4" type="ORF">FKR81_03140</name>
</gene>
<dbReference type="Gene3D" id="3.30.70.270">
    <property type="match status" value="1"/>
</dbReference>
<dbReference type="FunFam" id="3.30.70.270:FF:000001">
    <property type="entry name" value="Diguanylate cyclase domain protein"/>
    <property type="match status" value="1"/>
</dbReference>
<dbReference type="InterPro" id="IPR029787">
    <property type="entry name" value="Nucleotide_cyclase"/>
</dbReference>
<dbReference type="Pfam" id="PF00563">
    <property type="entry name" value="EAL"/>
    <property type="match status" value="1"/>
</dbReference>
<accession>A0A563F1A5</accession>
<dbReference type="InterPro" id="IPR052155">
    <property type="entry name" value="Biofilm_reg_signaling"/>
</dbReference>
<feature type="transmembrane region" description="Helical" evidence="1">
    <location>
        <begin position="183"/>
        <end position="204"/>
    </location>
</feature>
<keyword evidence="1" id="KW-0812">Transmembrane</keyword>
<organism evidence="4 5">
    <name type="scientific">Lentzea tibetensis</name>
    <dbReference type="NCBI Taxonomy" id="2591470"/>
    <lineage>
        <taxon>Bacteria</taxon>
        <taxon>Bacillati</taxon>
        <taxon>Actinomycetota</taxon>
        <taxon>Actinomycetes</taxon>
        <taxon>Pseudonocardiales</taxon>
        <taxon>Pseudonocardiaceae</taxon>
        <taxon>Lentzea</taxon>
    </lineage>
</organism>
<dbReference type="PROSITE" id="PS50887">
    <property type="entry name" value="GGDEF"/>
    <property type="match status" value="1"/>
</dbReference>
<dbReference type="OrthoDB" id="23692at2"/>
<protein>
    <submittedName>
        <fullName evidence="4">Bifunctional diguanylate cyclase/phosphodiesterase</fullName>
    </submittedName>
</protein>
<dbReference type="SMART" id="SM00052">
    <property type="entry name" value="EAL"/>
    <property type="match status" value="1"/>
</dbReference>
<dbReference type="PANTHER" id="PTHR44757:SF2">
    <property type="entry name" value="BIOFILM ARCHITECTURE MAINTENANCE PROTEIN MBAA"/>
    <property type="match status" value="1"/>
</dbReference>
<comment type="caution">
    <text evidence="4">The sequence shown here is derived from an EMBL/GenBank/DDBJ whole genome shotgun (WGS) entry which is preliminary data.</text>
</comment>
<proteinExistence type="predicted"/>
<dbReference type="Proteomes" id="UP000316639">
    <property type="component" value="Unassembled WGS sequence"/>
</dbReference>
<dbReference type="InterPro" id="IPR043128">
    <property type="entry name" value="Rev_trsase/Diguanyl_cyclase"/>
</dbReference>
<dbReference type="Pfam" id="PF00990">
    <property type="entry name" value="GGDEF"/>
    <property type="match status" value="1"/>
</dbReference>
<dbReference type="InterPro" id="IPR001633">
    <property type="entry name" value="EAL_dom"/>
</dbReference>
<dbReference type="EMBL" id="VOBR01000002">
    <property type="protein sequence ID" value="TWP53766.1"/>
    <property type="molecule type" value="Genomic_DNA"/>
</dbReference>
<dbReference type="PANTHER" id="PTHR44757">
    <property type="entry name" value="DIGUANYLATE CYCLASE DGCP"/>
    <property type="match status" value="1"/>
</dbReference>
<dbReference type="Gene3D" id="3.20.20.450">
    <property type="entry name" value="EAL domain"/>
    <property type="match status" value="1"/>
</dbReference>
<evidence type="ECO:0000313" key="5">
    <source>
        <dbReference type="Proteomes" id="UP000316639"/>
    </source>
</evidence>
<dbReference type="SUPFAM" id="SSF55073">
    <property type="entry name" value="Nucleotide cyclase"/>
    <property type="match status" value="1"/>
</dbReference>
<dbReference type="CDD" id="cd01949">
    <property type="entry name" value="GGDEF"/>
    <property type="match status" value="1"/>
</dbReference>
<feature type="domain" description="GGDEF" evidence="3">
    <location>
        <begin position="250"/>
        <end position="382"/>
    </location>
</feature>
<name>A0A563F1A5_9PSEU</name>
<dbReference type="PROSITE" id="PS50883">
    <property type="entry name" value="EAL"/>
    <property type="match status" value="1"/>
</dbReference>
<keyword evidence="1" id="KW-0472">Membrane</keyword>
<evidence type="ECO:0000313" key="4">
    <source>
        <dbReference type="EMBL" id="TWP53766.1"/>
    </source>
</evidence>
<keyword evidence="1" id="KW-1133">Transmembrane helix</keyword>